<keyword evidence="4" id="KW-1185">Reference proteome</keyword>
<dbReference type="Proteomes" id="UP000670947">
    <property type="component" value="Unassembled WGS sequence"/>
</dbReference>
<feature type="signal peptide" evidence="1">
    <location>
        <begin position="1"/>
        <end position="25"/>
    </location>
</feature>
<sequence length="240" mass="26661">MKDKVKGLAAGLLIGTLITGSAAYAAGSSTKIEVAFQSVKYMFDGVQKTAPDNAIVYKGQMYAPVKFIAESAGKGFSYDSKNHTAWIGKKEGAFKYLTDISYARVNAKYESLIDFNQNYQRQKITIADNTYQKGINFAYYSYDTLGKQPSIEYNLNGKYNKLTGFVGIDDYTKNSNGSVTYRFIGDDNELLTVENVRGGDNPKQVTVDVTGVLKLKIEVEFVSEDYQDIFAAFAEPKLFQ</sequence>
<dbReference type="Pfam" id="PF07833">
    <property type="entry name" value="Cu_amine_oxidN1"/>
    <property type="match status" value="1"/>
</dbReference>
<reference evidence="3 4" key="1">
    <citation type="submission" date="2021-03" db="EMBL/GenBank/DDBJ databases">
        <title>Paenibacillus artemisicola MWE-103 whole genome sequence.</title>
        <authorList>
            <person name="Ham Y.J."/>
        </authorList>
    </citation>
    <scope>NUCLEOTIDE SEQUENCE [LARGE SCALE GENOMIC DNA]</scope>
    <source>
        <strain evidence="3 4">MWE-103</strain>
    </source>
</reference>
<dbReference type="Pfam" id="PF08305">
    <property type="entry name" value="NPCBM"/>
    <property type="match status" value="1"/>
</dbReference>
<evidence type="ECO:0000259" key="2">
    <source>
        <dbReference type="SMART" id="SM00776"/>
    </source>
</evidence>
<protein>
    <submittedName>
        <fullName evidence="3">NPCBM/NEW2 domain-containing protein</fullName>
    </submittedName>
</protein>
<evidence type="ECO:0000313" key="4">
    <source>
        <dbReference type="Proteomes" id="UP000670947"/>
    </source>
</evidence>
<name>A0ABS3WBW9_9BACL</name>
<dbReference type="Gene3D" id="2.60.120.1060">
    <property type="entry name" value="NPCBM/NEW2 domain"/>
    <property type="match status" value="1"/>
</dbReference>
<feature type="domain" description="Glycosyl hydrolase family 98 putative carbohydrate-binding module" evidence="2">
    <location>
        <begin position="91"/>
        <end position="240"/>
    </location>
</feature>
<evidence type="ECO:0000313" key="3">
    <source>
        <dbReference type="EMBL" id="MBO7745782.1"/>
    </source>
</evidence>
<comment type="caution">
    <text evidence="3">The sequence shown here is derived from an EMBL/GenBank/DDBJ whole genome shotgun (WGS) entry which is preliminary data.</text>
</comment>
<evidence type="ECO:0000256" key="1">
    <source>
        <dbReference type="SAM" id="SignalP"/>
    </source>
</evidence>
<dbReference type="InterPro" id="IPR013222">
    <property type="entry name" value="Glyco_hyd_98_carb-bd"/>
</dbReference>
<dbReference type="EMBL" id="JAGGDJ010000012">
    <property type="protein sequence ID" value="MBO7745782.1"/>
    <property type="molecule type" value="Genomic_DNA"/>
</dbReference>
<dbReference type="SUPFAM" id="SSF49785">
    <property type="entry name" value="Galactose-binding domain-like"/>
    <property type="match status" value="1"/>
</dbReference>
<accession>A0ABS3WBW9</accession>
<dbReference type="RefSeq" id="WP_208848611.1">
    <property type="nucleotide sequence ID" value="NZ_JAGGDJ010000012.1"/>
</dbReference>
<proteinExistence type="predicted"/>
<keyword evidence="1" id="KW-0732">Signal</keyword>
<feature type="chain" id="PRO_5045639680" evidence="1">
    <location>
        <begin position="26"/>
        <end position="240"/>
    </location>
</feature>
<dbReference type="InterPro" id="IPR038637">
    <property type="entry name" value="NPCBM_sf"/>
</dbReference>
<dbReference type="InterPro" id="IPR012854">
    <property type="entry name" value="Cu_amine_oxidase-like_N"/>
</dbReference>
<dbReference type="SMART" id="SM00776">
    <property type="entry name" value="NPCBM"/>
    <property type="match status" value="1"/>
</dbReference>
<organism evidence="3 4">
    <name type="scientific">Paenibacillus artemisiicola</name>
    <dbReference type="NCBI Taxonomy" id="1172618"/>
    <lineage>
        <taxon>Bacteria</taxon>
        <taxon>Bacillati</taxon>
        <taxon>Bacillota</taxon>
        <taxon>Bacilli</taxon>
        <taxon>Bacillales</taxon>
        <taxon>Paenibacillaceae</taxon>
        <taxon>Paenibacillus</taxon>
    </lineage>
</organism>
<dbReference type="InterPro" id="IPR008979">
    <property type="entry name" value="Galactose-bd-like_sf"/>
</dbReference>
<gene>
    <name evidence="3" type="ORF">I8J29_16360</name>
</gene>